<keyword evidence="4" id="KW-1185">Reference proteome</keyword>
<feature type="compositionally biased region" description="Polar residues" evidence="1">
    <location>
        <begin position="85"/>
        <end position="94"/>
    </location>
</feature>
<comment type="caution">
    <text evidence="3">The sequence shown here is derived from an EMBL/GenBank/DDBJ whole genome shotgun (WGS) entry which is preliminary data.</text>
</comment>
<gene>
    <name evidence="3" type="ORF">J2Z37_004687</name>
</gene>
<accession>A0ABS4GWM5</accession>
<dbReference type="Proteomes" id="UP001519343">
    <property type="component" value="Unassembled WGS sequence"/>
</dbReference>
<sequence>MKRIYYSLGVACLCISGILFMVDSTVTSEGAEEILAEQTMIPQQPVSEPTEIVLASEATEKEVAPVEEPVTPAPVTKKSDPAPFQDQTSQTPPQAASVAAKPISEQKPADPIAADLEQFVAMANQVDWLAAPTDIYNQVFPIAQRLQRELMRHPGEYSSLFMDIGAVVGSCSGIEFHTQSGAPDHFMQGMVEGLKYDVKVASNNIQAYLEQK</sequence>
<evidence type="ECO:0000256" key="1">
    <source>
        <dbReference type="SAM" id="MobiDB-lite"/>
    </source>
</evidence>
<feature type="signal peptide" evidence="2">
    <location>
        <begin position="1"/>
        <end position="21"/>
    </location>
</feature>
<feature type="region of interest" description="Disordered" evidence="1">
    <location>
        <begin position="58"/>
        <end position="100"/>
    </location>
</feature>
<organism evidence="3 4">
    <name type="scientific">Ammoniphilus resinae</name>
    <dbReference type="NCBI Taxonomy" id="861532"/>
    <lineage>
        <taxon>Bacteria</taxon>
        <taxon>Bacillati</taxon>
        <taxon>Bacillota</taxon>
        <taxon>Bacilli</taxon>
        <taxon>Bacillales</taxon>
        <taxon>Paenibacillaceae</taxon>
        <taxon>Aneurinibacillus group</taxon>
        <taxon>Ammoniphilus</taxon>
    </lineage>
</organism>
<evidence type="ECO:0000313" key="4">
    <source>
        <dbReference type="Proteomes" id="UP001519343"/>
    </source>
</evidence>
<name>A0ABS4GWM5_9BACL</name>
<evidence type="ECO:0000313" key="3">
    <source>
        <dbReference type="EMBL" id="MBP1934667.1"/>
    </source>
</evidence>
<keyword evidence="2" id="KW-0732">Signal</keyword>
<feature type="chain" id="PRO_5046351771" description="Lipoprotein" evidence="2">
    <location>
        <begin position="22"/>
        <end position="212"/>
    </location>
</feature>
<protein>
    <recommendedName>
        <fullName evidence="5">Lipoprotein</fullName>
    </recommendedName>
</protein>
<dbReference type="RefSeq" id="WP_209812654.1">
    <property type="nucleotide sequence ID" value="NZ_JAGGKT010000025.1"/>
</dbReference>
<dbReference type="EMBL" id="JAGGKT010000025">
    <property type="protein sequence ID" value="MBP1934667.1"/>
    <property type="molecule type" value="Genomic_DNA"/>
</dbReference>
<evidence type="ECO:0008006" key="5">
    <source>
        <dbReference type="Google" id="ProtNLM"/>
    </source>
</evidence>
<reference evidence="3 4" key="1">
    <citation type="submission" date="2021-03" db="EMBL/GenBank/DDBJ databases">
        <title>Genomic Encyclopedia of Type Strains, Phase IV (KMG-IV): sequencing the most valuable type-strain genomes for metagenomic binning, comparative biology and taxonomic classification.</title>
        <authorList>
            <person name="Goeker M."/>
        </authorList>
    </citation>
    <scope>NUCLEOTIDE SEQUENCE [LARGE SCALE GENOMIC DNA]</scope>
    <source>
        <strain evidence="3 4">DSM 24738</strain>
    </source>
</reference>
<feature type="compositionally biased region" description="Low complexity" evidence="1">
    <location>
        <begin position="66"/>
        <end position="76"/>
    </location>
</feature>
<evidence type="ECO:0000256" key="2">
    <source>
        <dbReference type="SAM" id="SignalP"/>
    </source>
</evidence>
<proteinExistence type="predicted"/>